<dbReference type="Gene3D" id="3.60.15.10">
    <property type="entry name" value="Ribonuclease Z/Hydroxyacylglutathione hydrolase-like"/>
    <property type="match status" value="1"/>
</dbReference>
<dbReference type="OrthoDB" id="17458at2759"/>
<dbReference type="EMBL" id="CP143784">
    <property type="protein sequence ID" value="WVN85728.1"/>
    <property type="molecule type" value="Genomic_DNA"/>
</dbReference>
<dbReference type="KEGG" id="cdep:91085093"/>
<dbReference type="GeneID" id="91085093"/>
<evidence type="ECO:0000313" key="1">
    <source>
        <dbReference type="EMBL" id="WVN85728.1"/>
    </source>
</evidence>
<reference evidence="1" key="2">
    <citation type="journal article" date="2022" name="Elife">
        <title>Obligate sexual reproduction of a homothallic fungus closely related to the Cryptococcus pathogenic species complex.</title>
        <authorList>
            <person name="Passer A.R."/>
            <person name="Clancey S.A."/>
            <person name="Shea T."/>
            <person name="David-Palma M."/>
            <person name="Averette A.F."/>
            <person name="Boekhout T."/>
            <person name="Porcel B.M."/>
            <person name="Nowrousian M."/>
            <person name="Cuomo C.A."/>
            <person name="Sun S."/>
            <person name="Heitman J."/>
            <person name="Coelho M.A."/>
        </authorList>
    </citation>
    <scope>NUCLEOTIDE SEQUENCE</scope>
    <source>
        <strain evidence="1">CBS 7841</strain>
    </source>
</reference>
<proteinExistence type="predicted"/>
<dbReference type="RefSeq" id="XP_066066428.1">
    <property type="nucleotide sequence ID" value="XM_066210331.1"/>
</dbReference>
<reference evidence="1" key="3">
    <citation type="submission" date="2024-01" db="EMBL/GenBank/DDBJ databases">
        <authorList>
            <person name="Coelho M.A."/>
            <person name="David-Palma M."/>
            <person name="Shea T."/>
            <person name="Sun S."/>
            <person name="Cuomo C.A."/>
            <person name="Heitman J."/>
        </authorList>
    </citation>
    <scope>NUCLEOTIDE SEQUENCE</scope>
    <source>
        <strain evidence="1">CBS 7841</strain>
    </source>
</reference>
<dbReference type="PANTHER" id="PTHR36839:SF1">
    <property type="entry name" value="METALLO-BETA-LACTAMASE FAMILY PROTEIN (AFU_ORTHOLOGUE AFUA_5G12770)"/>
    <property type="match status" value="1"/>
</dbReference>
<dbReference type="SUPFAM" id="SSF56281">
    <property type="entry name" value="Metallo-hydrolase/oxidoreductase"/>
    <property type="match status" value="1"/>
</dbReference>
<sequence length="321" mass="36142">MSIALSNTTSVPAQTLERLQEDVLLPICKACGTQYSHPRSSCIICDDPRQFVPPSGQAWTNLAELGSTFKQSLLPDQDDDRIHHVVTEPGFAINQTPFLIETAEGSYVWECAAFLSMELIGYLTQLKKPLRAIAISHPHFFTTSLTWSRALNVPLYICADDREWYQRLDDIKETDDVRFWTQQVQLGKGVKLIQCGGHFPGSSVLYWDRLAEPAPSPNHLPTKPVPVSGILFTSDTIMVQPTQKGFAFLWSVPNYIPLRPKAVLAIQQKLKGVQYSQATSSWPGRWIRQDAKQVFEESVVTHLSAQGWRIEGDELLKDYAQ</sequence>
<protein>
    <submittedName>
        <fullName evidence="1">Uncharacterized protein</fullName>
    </submittedName>
</protein>
<gene>
    <name evidence="1" type="ORF">L203_100879</name>
</gene>
<name>A0A1E3I8U9_9TREE</name>
<dbReference type="PANTHER" id="PTHR36839">
    <property type="entry name" value="METALLO-BETA-LACTAMASE FAMILY PROTEIN (AFU_ORTHOLOGUE AFUA_5G12770)"/>
    <property type="match status" value="1"/>
</dbReference>
<dbReference type="Proteomes" id="UP000094043">
    <property type="component" value="Chromosome 1"/>
</dbReference>
<keyword evidence="2" id="KW-1185">Reference proteome</keyword>
<evidence type="ECO:0000313" key="2">
    <source>
        <dbReference type="Proteomes" id="UP000094043"/>
    </source>
</evidence>
<dbReference type="VEuPathDB" id="FungiDB:L203_05074"/>
<dbReference type="InterPro" id="IPR036866">
    <property type="entry name" value="RibonucZ/Hydroxyglut_hydro"/>
</dbReference>
<dbReference type="AlphaFoldDB" id="A0A1E3I8U9"/>
<organism evidence="1 2">
    <name type="scientific">Cryptococcus depauperatus CBS 7841</name>
    <dbReference type="NCBI Taxonomy" id="1295531"/>
    <lineage>
        <taxon>Eukaryota</taxon>
        <taxon>Fungi</taxon>
        <taxon>Dikarya</taxon>
        <taxon>Basidiomycota</taxon>
        <taxon>Agaricomycotina</taxon>
        <taxon>Tremellomycetes</taxon>
        <taxon>Tremellales</taxon>
        <taxon>Cryptococcaceae</taxon>
        <taxon>Cryptococcus</taxon>
    </lineage>
</organism>
<reference evidence="1" key="1">
    <citation type="submission" date="2016-06" db="EMBL/GenBank/DDBJ databases">
        <authorList>
            <person name="Cuomo C."/>
            <person name="Litvintseva A."/>
            <person name="Heitman J."/>
            <person name="Chen Y."/>
            <person name="Sun S."/>
            <person name="Springer D."/>
            <person name="Dromer F."/>
            <person name="Young S."/>
            <person name="Zeng Q."/>
            <person name="Chapman S."/>
            <person name="Gujja S."/>
            <person name="Saif S."/>
            <person name="Birren B."/>
        </authorList>
    </citation>
    <scope>NUCLEOTIDE SEQUENCE</scope>
    <source>
        <strain evidence="1">CBS 7841</strain>
    </source>
</reference>
<accession>A0A1E3I8U9</accession>